<comment type="caution">
    <text evidence="1">The sequence shown here is derived from an EMBL/GenBank/DDBJ whole genome shotgun (WGS) entry which is preliminary data.</text>
</comment>
<dbReference type="AlphaFoldDB" id="A0A2P5DRK7"/>
<name>A0A2P5DRK7_PARAD</name>
<organism evidence="1 2">
    <name type="scientific">Parasponia andersonii</name>
    <name type="common">Sponia andersonii</name>
    <dbReference type="NCBI Taxonomy" id="3476"/>
    <lineage>
        <taxon>Eukaryota</taxon>
        <taxon>Viridiplantae</taxon>
        <taxon>Streptophyta</taxon>
        <taxon>Embryophyta</taxon>
        <taxon>Tracheophyta</taxon>
        <taxon>Spermatophyta</taxon>
        <taxon>Magnoliopsida</taxon>
        <taxon>eudicotyledons</taxon>
        <taxon>Gunneridae</taxon>
        <taxon>Pentapetalae</taxon>
        <taxon>rosids</taxon>
        <taxon>fabids</taxon>
        <taxon>Rosales</taxon>
        <taxon>Cannabaceae</taxon>
        <taxon>Parasponia</taxon>
    </lineage>
</organism>
<proteinExistence type="predicted"/>
<keyword evidence="2" id="KW-1185">Reference proteome</keyword>
<gene>
    <name evidence="1" type="ORF">PanWU01x14_038770</name>
</gene>
<dbReference type="Proteomes" id="UP000237105">
    <property type="component" value="Unassembled WGS sequence"/>
</dbReference>
<evidence type="ECO:0000313" key="2">
    <source>
        <dbReference type="Proteomes" id="UP000237105"/>
    </source>
</evidence>
<protein>
    <submittedName>
        <fullName evidence="1">Uncharacterized protein</fullName>
    </submittedName>
</protein>
<dbReference type="OrthoDB" id="10464548at2759"/>
<sequence>MNEQDIDFDKDMNGWIEVMKVMQTLFDDDFLETKYVDMIGDKN</sequence>
<accession>A0A2P5DRK7</accession>
<dbReference type="EMBL" id="JXTB01000021">
    <property type="protein sequence ID" value="PON75926.1"/>
    <property type="molecule type" value="Genomic_DNA"/>
</dbReference>
<reference evidence="2" key="1">
    <citation type="submission" date="2016-06" db="EMBL/GenBank/DDBJ databases">
        <title>Parallel loss of symbiosis genes in relatives of nitrogen-fixing non-legume Parasponia.</title>
        <authorList>
            <person name="Van Velzen R."/>
            <person name="Holmer R."/>
            <person name="Bu F."/>
            <person name="Rutten L."/>
            <person name="Van Zeijl A."/>
            <person name="Liu W."/>
            <person name="Santuari L."/>
            <person name="Cao Q."/>
            <person name="Sharma T."/>
            <person name="Shen D."/>
            <person name="Roswanjaya Y."/>
            <person name="Wardhani T."/>
            <person name="Kalhor M.S."/>
            <person name="Jansen J."/>
            <person name="Van den Hoogen J."/>
            <person name="Gungor B."/>
            <person name="Hartog M."/>
            <person name="Hontelez J."/>
            <person name="Verver J."/>
            <person name="Yang W.-C."/>
            <person name="Schijlen E."/>
            <person name="Repin R."/>
            <person name="Schilthuizen M."/>
            <person name="Schranz E."/>
            <person name="Heidstra R."/>
            <person name="Miyata K."/>
            <person name="Fedorova E."/>
            <person name="Kohlen W."/>
            <person name="Bisseling T."/>
            <person name="Smit S."/>
            <person name="Geurts R."/>
        </authorList>
    </citation>
    <scope>NUCLEOTIDE SEQUENCE [LARGE SCALE GENOMIC DNA]</scope>
    <source>
        <strain evidence="2">cv. WU1-14</strain>
    </source>
</reference>
<evidence type="ECO:0000313" key="1">
    <source>
        <dbReference type="EMBL" id="PON75926.1"/>
    </source>
</evidence>